<protein>
    <submittedName>
        <fullName evidence="2">Uncharacterized protein</fullName>
    </submittedName>
</protein>
<dbReference type="Proteomes" id="UP000444721">
    <property type="component" value="Unassembled WGS sequence"/>
</dbReference>
<dbReference type="VEuPathDB" id="AmoebaDB:NfTy_083750"/>
<dbReference type="RefSeq" id="XP_044561225.1">
    <property type="nucleotide sequence ID" value="XM_044707823.1"/>
</dbReference>
<feature type="region of interest" description="Disordered" evidence="1">
    <location>
        <begin position="10"/>
        <end position="29"/>
    </location>
</feature>
<dbReference type="InterPro" id="IPR019734">
    <property type="entry name" value="TPR_rpt"/>
</dbReference>
<dbReference type="InterPro" id="IPR011990">
    <property type="entry name" value="TPR-like_helical_dom_sf"/>
</dbReference>
<dbReference type="Gene3D" id="1.25.40.10">
    <property type="entry name" value="Tetratricopeptide repeat domain"/>
    <property type="match status" value="1"/>
</dbReference>
<dbReference type="GeneID" id="68111629"/>
<dbReference type="VEuPathDB" id="AmoebaDB:FDP41_004411"/>
<dbReference type="OrthoDB" id="10341229at2759"/>
<name>A0A6A5BNU8_NAEFO</name>
<sequence length="821" mass="95217">MLQQAFRSFMSSSSDGDHHRSDWNSHDENNSSRNLFVPSWMKEWMKVMNNSKNHSLKSMFEKGQYGTILERIDEFEKAKSFRTEKDNSSRSHDHNGELVELRNDICYLSFMIDKVTCSILNNNPSLRVLNDEGSGKTSSSDALEGYISHLHRVLDALSRKDTLSHHDMVFLIFGLKAYVIGVYNNLVLNHQSPAHEMTIKDIIYSLNNSLQFCLNIVLKKFVRKELKDFDYFDSLQDAIEQNFSGYLFEDQEQLAPRTKKRKKSSSINLPMIDYSKTLLDYLDFADTQLIYPFLNLHVHIFKAFNYLNSLLLEKRKYSKILRTSYISTTNKGVVSTVLKKLTNLCVLNSCTNLEMAILECERTNNIHIVLALIEERKFEEAKFLCNCMTDYIPSLFLLGIIFLEEDNVKTSKEYFLQVTQLAQSQDRHEHTYLIHSCKLISLLCIKEWNLVDGLIWFQKACDLEKTENVQSKVESMYNICKIKEWVGELYSKRKILKDIYQILTKNHSSLSPSEKEHISINPILILYQIGLCVLKEENFQNACQCFEYILTNLLSVSDNEKCWGRLNQNPEKTHPDELVSPLILLRVYIYCLLQTYNFEKALALCDFVLKKLGSDSPDIWPFKLYKCDALMALERPLSECELVLDSVLQGKDNSSLSRIVKSIIYNNKALILICRHQESDAMKLLKKSLALLPEKAFNDDNFKKIMYDLQASITFNITTTCLALNQLEDAAKWWFSFRKIPFSTHVTSEQYSQLFTELEQKQTMKSIKGDVGSTTHIDDLDDSTFMLLSHVTGKCTRQQQIALDLLMLKLYSKHLEKMEDV</sequence>
<proteinExistence type="predicted"/>
<dbReference type="AlphaFoldDB" id="A0A6A5BNU8"/>
<evidence type="ECO:0000313" key="2">
    <source>
        <dbReference type="EMBL" id="KAF0976512.1"/>
    </source>
</evidence>
<comment type="caution">
    <text evidence="2">The sequence shown here is derived from an EMBL/GenBank/DDBJ whole genome shotgun (WGS) entry which is preliminary data.</text>
</comment>
<dbReference type="SMART" id="SM00028">
    <property type="entry name" value="TPR"/>
    <property type="match status" value="3"/>
</dbReference>
<dbReference type="EMBL" id="VFQX01000037">
    <property type="protein sequence ID" value="KAF0976512.1"/>
    <property type="molecule type" value="Genomic_DNA"/>
</dbReference>
<evidence type="ECO:0000256" key="1">
    <source>
        <dbReference type="SAM" id="MobiDB-lite"/>
    </source>
</evidence>
<reference evidence="2 3" key="1">
    <citation type="journal article" date="2019" name="Sci. Rep.">
        <title>Nanopore sequencing improves the draft genome of the human pathogenic amoeba Naegleria fowleri.</title>
        <authorList>
            <person name="Liechti N."/>
            <person name="Schurch N."/>
            <person name="Bruggmann R."/>
            <person name="Wittwer M."/>
        </authorList>
    </citation>
    <scope>NUCLEOTIDE SEQUENCE [LARGE SCALE GENOMIC DNA]</scope>
    <source>
        <strain evidence="2 3">ATCC 30894</strain>
    </source>
</reference>
<dbReference type="SUPFAM" id="SSF48452">
    <property type="entry name" value="TPR-like"/>
    <property type="match status" value="1"/>
</dbReference>
<accession>A0A6A5BNU8</accession>
<gene>
    <name evidence="2" type="ORF">FDP41_004411</name>
</gene>
<dbReference type="VEuPathDB" id="AmoebaDB:NF0031910"/>
<keyword evidence="3" id="KW-1185">Reference proteome</keyword>
<organism evidence="2 3">
    <name type="scientific">Naegleria fowleri</name>
    <name type="common">Brain eating amoeba</name>
    <dbReference type="NCBI Taxonomy" id="5763"/>
    <lineage>
        <taxon>Eukaryota</taxon>
        <taxon>Discoba</taxon>
        <taxon>Heterolobosea</taxon>
        <taxon>Tetramitia</taxon>
        <taxon>Eutetramitia</taxon>
        <taxon>Vahlkampfiidae</taxon>
        <taxon>Naegleria</taxon>
    </lineage>
</organism>
<feature type="compositionally biased region" description="Basic and acidic residues" evidence="1">
    <location>
        <begin position="15"/>
        <end position="29"/>
    </location>
</feature>
<evidence type="ECO:0000313" key="3">
    <source>
        <dbReference type="Proteomes" id="UP000444721"/>
    </source>
</evidence>